<dbReference type="InterPro" id="IPR023753">
    <property type="entry name" value="FAD/NAD-binding_dom"/>
</dbReference>
<dbReference type="AlphaFoldDB" id="A0A0B7GT90"/>
<protein>
    <submittedName>
        <fullName evidence="6">Putative enzyme</fullName>
        <ecNumber evidence="6">1.6.99.-</ecNumber>
    </submittedName>
</protein>
<dbReference type="PANTHER" id="PTHR42913">
    <property type="entry name" value="APOPTOSIS-INDUCING FACTOR 1"/>
    <property type="match status" value="1"/>
</dbReference>
<dbReference type="PANTHER" id="PTHR42913:SF3">
    <property type="entry name" value="64 KDA MITOCHONDRIAL NADH DEHYDROGENASE (EUROFUNG)"/>
    <property type="match status" value="1"/>
</dbReference>
<sequence>MEKPRIVVLGAGYAGMRTVKCLQDRRLNMEIILVDKNDYHYEATCIHEVAAGDKTAEQISYKIADVINPKSVTFIQDTVVSISANTKSVVLENNEPLTYDYLVVALGFESETFGIEGVKEHTLELVNLKTAERIRQHLEERFNRYVLTKDDNDLHIIVCGAGFTSIEFVGALLDTIPEYSRQYDFPQERVQITCVEALPNLLPMFHKRLIDYAIKYLRSKNVTILLDAPISKVNENEVQYKRGTRNDSLRANTIVWTTGVRGSSIIGNSGFLEKRGRVSITDFLTHPEHEEIFFLGDVAAFINMATNRPFPTTAQIAIAMGESAAANIANKIRGRSLKPFIFRSKGSVCSIGNTVAFGEVFGINIKGYIASAMKKMIANISLFKTGGLKILFQKGRFDLWR</sequence>
<comment type="similarity">
    <text evidence="2">Belongs to the NADH dehydrogenase family.</text>
</comment>
<evidence type="ECO:0000256" key="2">
    <source>
        <dbReference type="ARBA" id="ARBA00005272"/>
    </source>
</evidence>
<keyword evidence="7" id="KW-1185">Reference proteome</keyword>
<dbReference type="InterPro" id="IPR051169">
    <property type="entry name" value="NADH-Q_oxidoreductase"/>
</dbReference>
<evidence type="ECO:0000313" key="7">
    <source>
        <dbReference type="Proteomes" id="UP000042527"/>
    </source>
</evidence>
<evidence type="ECO:0000256" key="4">
    <source>
        <dbReference type="ARBA" id="ARBA00022827"/>
    </source>
</evidence>
<dbReference type="EMBL" id="CDNC01000014">
    <property type="protein sequence ID" value="CEM61859.1"/>
    <property type="molecule type" value="Genomic_DNA"/>
</dbReference>
<keyword evidence="5 6" id="KW-0560">Oxidoreductase</keyword>
<dbReference type="GO" id="GO:0003955">
    <property type="term" value="F:NAD(P)H dehydrogenase (quinone) activity"/>
    <property type="evidence" value="ECO:0007669"/>
    <property type="project" value="TreeGrafter"/>
</dbReference>
<dbReference type="GO" id="GO:0019646">
    <property type="term" value="P:aerobic electron transport chain"/>
    <property type="evidence" value="ECO:0007669"/>
    <property type="project" value="TreeGrafter"/>
</dbReference>
<evidence type="ECO:0000313" key="6">
    <source>
        <dbReference type="EMBL" id="CEM61859.1"/>
    </source>
</evidence>
<keyword evidence="3" id="KW-0285">Flavoprotein</keyword>
<evidence type="ECO:0000256" key="5">
    <source>
        <dbReference type="ARBA" id="ARBA00023002"/>
    </source>
</evidence>
<dbReference type="RefSeq" id="WP_024752110.1">
    <property type="nucleotide sequence ID" value="NZ_CDNC01000014.1"/>
</dbReference>
<evidence type="ECO:0000256" key="3">
    <source>
        <dbReference type="ARBA" id="ARBA00022630"/>
    </source>
</evidence>
<keyword evidence="4" id="KW-0274">FAD</keyword>
<reference evidence="7" key="1">
    <citation type="submission" date="2015-01" db="EMBL/GenBank/DDBJ databases">
        <authorList>
            <person name="Manzoor Shahid"/>
            <person name="Zubair Saima"/>
        </authorList>
    </citation>
    <scope>NUCLEOTIDE SEQUENCE [LARGE SCALE GENOMIC DNA]</scope>
    <source>
        <strain evidence="7">V1</strain>
    </source>
</reference>
<accession>A0A0B7GT90</accession>
<proteinExistence type="inferred from homology"/>
<organism evidence="6 7">
    <name type="scientific">Treponema phagedenis</name>
    <dbReference type="NCBI Taxonomy" id="162"/>
    <lineage>
        <taxon>Bacteria</taxon>
        <taxon>Pseudomonadati</taxon>
        <taxon>Spirochaetota</taxon>
        <taxon>Spirochaetia</taxon>
        <taxon>Spirochaetales</taxon>
        <taxon>Treponemataceae</taxon>
        <taxon>Treponema</taxon>
    </lineage>
</organism>
<dbReference type="Proteomes" id="UP000042527">
    <property type="component" value="Unassembled WGS sequence"/>
</dbReference>
<dbReference type="Gene3D" id="3.50.50.100">
    <property type="match status" value="1"/>
</dbReference>
<dbReference type="InterPro" id="IPR036188">
    <property type="entry name" value="FAD/NAD-bd_sf"/>
</dbReference>
<comment type="cofactor">
    <cofactor evidence="1">
        <name>FAD</name>
        <dbReference type="ChEBI" id="CHEBI:57692"/>
    </cofactor>
</comment>
<dbReference type="SUPFAM" id="SSF51905">
    <property type="entry name" value="FAD/NAD(P)-binding domain"/>
    <property type="match status" value="2"/>
</dbReference>
<name>A0A0B7GT90_TREPH</name>
<evidence type="ECO:0000256" key="1">
    <source>
        <dbReference type="ARBA" id="ARBA00001974"/>
    </source>
</evidence>
<dbReference type="Pfam" id="PF07992">
    <property type="entry name" value="Pyr_redox_2"/>
    <property type="match status" value="1"/>
</dbReference>
<dbReference type="EC" id="1.6.99.-" evidence="6"/>
<gene>
    <name evidence="6" type="ORF">TPHV1_210092</name>
</gene>
<dbReference type="GeneID" id="57752213"/>